<feature type="DNA-binding region" description="H-T-H motif" evidence="2">
    <location>
        <begin position="43"/>
        <end position="62"/>
    </location>
</feature>
<evidence type="ECO:0000259" key="3">
    <source>
        <dbReference type="PROSITE" id="PS50977"/>
    </source>
</evidence>
<dbReference type="PANTHER" id="PTHR30055">
    <property type="entry name" value="HTH-TYPE TRANSCRIPTIONAL REGULATOR RUTR"/>
    <property type="match status" value="1"/>
</dbReference>
<dbReference type="SUPFAM" id="SSF46689">
    <property type="entry name" value="Homeodomain-like"/>
    <property type="match status" value="1"/>
</dbReference>
<dbReference type="PROSITE" id="PS50977">
    <property type="entry name" value="HTH_TETR_2"/>
    <property type="match status" value="1"/>
</dbReference>
<proteinExistence type="predicted"/>
<dbReference type="GO" id="GO:0000976">
    <property type="term" value="F:transcription cis-regulatory region binding"/>
    <property type="evidence" value="ECO:0007669"/>
    <property type="project" value="TreeGrafter"/>
</dbReference>
<dbReference type="InterPro" id="IPR009057">
    <property type="entry name" value="Homeodomain-like_sf"/>
</dbReference>
<comment type="caution">
    <text evidence="4">The sequence shown here is derived from an EMBL/GenBank/DDBJ whole genome shotgun (WGS) entry which is preliminary data.</text>
</comment>
<evidence type="ECO:0000256" key="2">
    <source>
        <dbReference type="PROSITE-ProRule" id="PRU00335"/>
    </source>
</evidence>
<dbReference type="GO" id="GO:0003700">
    <property type="term" value="F:DNA-binding transcription factor activity"/>
    <property type="evidence" value="ECO:0007669"/>
    <property type="project" value="TreeGrafter"/>
</dbReference>
<dbReference type="Pfam" id="PF17918">
    <property type="entry name" value="TetR_C_15"/>
    <property type="match status" value="1"/>
</dbReference>
<dbReference type="Pfam" id="PF00440">
    <property type="entry name" value="TetR_N"/>
    <property type="match status" value="1"/>
</dbReference>
<accession>A0A2N5DU24</accession>
<name>A0A2N5DU24_9GAMM</name>
<dbReference type="OrthoDB" id="9816320at2"/>
<dbReference type="EMBL" id="PJZH01000033">
    <property type="protein sequence ID" value="PLR30254.1"/>
    <property type="molecule type" value="Genomic_DNA"/>
</dbReference>
<dbReference type="AlphaFoldDB" id="A0A2N5DU24"/>
<dbReference type="PRINTS" id="PR00455">
    <property type="entry name" value="HTHTETR"/>
</dbReference>
<keyword evidence="5" id="KW-1185">Reference proteome</keyword>
<dbReference type="PANTHER" id="PTHR30055:SF201">
    <property type="entry name" value="TRANSCRIPTIONAL REGULATORY PROTEIN"/>
    <property type="match status" value="1"/>
</dbReference>
<sequence length="220" mass="23374">MKSDNLQLQPRKMPVQSRSAATVDAILEATLQVLMAEGLERCTTTRVAERAGVSVGTLYQYFPHKQSLLNSLLTRHLHDVSQAVIACCREQHGTALQPMVRALIGTYIGAKLARPEASRALYMIAMAHGGEEILQQVQGKMCRAVSALLASAADASFAQPDTVAVILVSALAGALCHAVGSDPSATTLEAMHQHLNTLGYGYVRAYAVGGNYDAAISSPL</sequence>
<dbReference type="InterPro" id="IPR050109">
    <property type="entry name" value="HTH-type_TetR-like_transc_reg"/>
</dbReference>
<dbReference type="Proteomes" id="UP000234503">
    <property type="component" value="Unassembled WGS sequence"/>
</dbReference>
<evidence type="ECO:0000256" key="1">
    <source>
        <dbReference type="ARBA" id="ARBA00023125"/>
    </source>
</evidence>
<dbReference type="InterPro" id="IPR041669">
    <property type="entry name" value="TetR_C_15"/>
</dbReference>
<keyword evidence="1 2" id="KW-0238">DNA-binding</keyword>
<feature type="domain" description="HTH tetR-type" evidence="3">
    <location>
        <begin position="20"/>
        <end position="80"/>
    </location>
</feature>
<dbReference type="Gene3D" id="1.10.357.10">
    <property type="entry name" value="Tetracycline Repressor, domain 2"/>
    <property type="match status" value="1"/>
</dbReference>
<dbReference type="InterPro" id="IPR001647">
    <property type="entry name" value="HTH_TetR"/>
</dbReference>
<organism evidence="4 5">
    <name type="scientific">Chimaeribacter coloradensis</name>
    <dbReference type="NCBI Taxonomy" id="2060068"/>
    <lineage>
        <taxon>Bacteria</taxon>
        <taxon>Pseudomonadati</taxon>
        <taxon>Pseudomonadota</taxon>
        <taxon>Gammaproteobacteria</taxon>
        <taxon>Enterobacterales</taxon>
        <taxon>Yersiniaceae</taxon>
        <taxon>Chimaeribacter</taxon>
    </lineage>
</organism>
<dbReference type="RefSeq" id="WP_101826738.1">
    <property type="nucleotide sequence ID" value="NZ_PJZH01000033.1"/>
</dbReference>
<reference evidence="4 5" key="1">
    <citation type="submission" date="2017-12" db="EMBL/GenBank/DDBJ databases">
        <title>Characterization of six clinical isolates of Enterochimera gen. nov., a novel genus of the Yersiniaciae family and the three species Enterochimera arupensis sp. nov., Enterochimera coloradensis sp. nov, and Enterochimera californica sp. nov.</title>
        <authorList>
            <person name="Rossi A."/>
            <person name="Fisher M."/>
        </authorList>
    </citation>
    <scope>NUCLEOTIDE SEQUENCE [LARGE SCALE GENOMIC DNA]</scope>
    <source>
        <strain evidence="5">2016-Iso4</strain>
    </source>
</reference>
<protein>
    <submittedName>
        <fullName evidence="4">TetR family transcriptional regulator</fullName>
    </submittedName>
</protein>
<evidence type="ECO:0000313" key="5">
    <source>
        <dbReference type="Proteomes" id="UP000234503"/>
    </source>
</evidence>
<gene>
    <name evidence="4" type="ORF">CYR32_19240</name>
</gene>
<evidence type="ECO:0000313" key="4">
    <source>
        <dbReference type="EMBL" id="PLR30254.1"/>
    </source>
</evidence>